<organism evidence="11 12">
    <name type="scientific">Nicoliella spurrieriana</name>
    <dbReference type="NCBI Taxonomy" id="2925830"/>
    <lineage>
        <taxon>Bacteria</taxon>
        <taxon>Bacillati</taxon>
        <taxon>Bacillota</taxon>
        <taxon>Bacilli</taxon>
        <taxon>Lactobacillales</taxon>
        <taxon>Lactobacillaceae</taxon>
        <taxon>Nicoliella</taxon>
    </lineage>
</organism>
<evidence type="ECO:0000256" key="2">
    <source>
        <dbReference type="ARBA" id="ARBA00022475"/>
    </source>
</evidence>
<name>A0A976RRP9_9LACO</name>
<feature type="active site" evidence="9">
    <location>
        <position position="132"/>
    </location>
</feature>
<dbReference type="PANTHER" id="PTHR33695">
    <property type="entry name" value="LIPOPROTEIN SIGNAL PEPTIDASE"/>
    <property type="match status" value="1"/>
</dbReference>
<comment type="caution">
    <text evidence="9">Lacks conserved residue(s) required for the propagation of feature annotation.</text>
</comment>
<comment type="pathway">
    <text evidence="9">Protein modification; lipoprotein biosynthesis (signal peptide cleavage).</text>
</comment>
<keyword evidence="4 9" id="KW-0812">Transmembrane</keyword>
<reference evidence="11" key="1">
    <citation type="journal article" date="2022" name="Int. J. Syst. Evol. Microbiol.">
        <title>Apilactobacillus apisilvae sp. nov., Nicolia spurrieriana gen. nov. sp. nov., Bombilactobacillus folatiphilus sp. nov. and Bombilactobacillus thymidiniphilus sp. nov., four new lactic acid bacterial isolates from stingless bees Tetragonula carbonaria and Austroplebeia australis.</title>
        <authorList>
            <person name="Oliphant S.A."/>
            <person name="Watson-Haigh N.S."/>
            <person name="Sumby K.M."/>
            <person name="Gardner J."/>
            <person name="Groom S."/>
            <person name="Jiranek V."/>
        </authorList>
    </citation>
    <scope>NUCLEOTIDE SEQUENCE</scope>
    <source>
        <strain evidence="11">SGEP1_A5</strain>
    </source>
</reference>
<feature type="transmembrane region" description="Helical" evidence="9">
    <location>
        <begin position="86"/>
        <end position="103"/>
    </location>
</feature>
<dbReference type="Pfam" id="PF01252">
    <property type="entry name" value="Peptidase_A8"/>
    <property type="match status" value="1"/>
</dbReference>
<evidence type="ECO:0000256" key="3">
    <source>
        <dbReference type="ARBA" id="ARBA00022670"/>
    </source>
</evidence>
<dbReference type="Proteomes" id="UP000831181">
    <property type="component" value="Chromosome"/>
</dbReference>
<dbReference type="RefSeq" id="WP_260116405.1">
    <property type="nucleotide sequence ID" value="NZ_CP093361.1"/>
</dbReference>
<comment type="function">
    <text evidence="9">This protein specifically catalyzes the removal of signal peptides from prolipoproteins.</text>
</comment>
<keyword evidence="7 9" id="KW-1133">Transmembrane helix</keyword>
<feature type="transmembrane region" description="Helical" evidence="9">
    <location>
        <begin position="60"/>
        <end position="79"/>
    </location>
</feature>
<evidence type="ECO:0000256" key="9">
    <source>
        <dbReference type="HAMAP-Rule" id="MF_00161"/>
    </source>
</evidence>
<feature type="active site" evidence="9">
    <location>
        <position position="113"/>
    </location>
</feature>
<evidence type="ECO:0000256" key="7">
    <source>
        <dbReference type="ARBA" id="ARBA00022989"/>
    </source>
</evidence>
<evidence type="ECO:0000313" key="12">
    <source>
        <dbReference type="Proteomes" id="UP000831181"/>
    </source>
</evidence>
<dbReference type="HAMAP" id="MF_00161">
    <property type="entry name" value="LspA"/>
    <property type="match status" value="1"/>
</dbReference>
<dbReference type="InterPro" id="IPR001872">
    <property type="entry name" value="Peptidase_A8"/>
</dbReference>
<dbReference type="PANTHER" id="PTHR33695:SF1">
    <property type="entry name" value="LIPOPROTEIN SIGNAL PEPTIDASE"/>
    <property type="match status" value="1"/>
</dbReference>
<dbReference type="GO" id="GO:0004190">
    <property type="term" value="F:aspartic-type endopeptidase activity"/>
    <property type="evidence" value="ECO:0007669"/>
    <property type="project" value="UniProtKB-UniRule"/>
</dbReference>
<dbReference type="PRINTS" id="PR00781">
    <property type="entry name" value="LIPOSIGPTASE"/>
</dbReference>
<accession>A0A976RRP9</accession>
<dbReference type="AlphaFoldDB" id="A0A976RRP9"/>
<dbReference type="NCBIfam" id="TIGR00077">
    <property type="entry name" value="lspA"/>
    <property type="match status" value="1"/>
</dbReference>
<evidence type="ECO:0000256" key="5">
    <source>
        <dbReference type="ARBA" id="ARBA00022750"/>
    </source>
</evidence>
<evidence type="ECO:0000256" key="4">
    <source>
        <dbReference type="ARBA" id="ARBA00022692"/>
    </source>
</evidence>
<evidence type="ECO:0000256" key="8">
    <source>
        <dbReference type="ARBA" id="ARBA00023136"/>
    </source>
</evidence>
<gene>
    <name evidence="9 11" type="primary">lspA</name>
    <name evidence="11" type="ORF">MOO44_06845</name>
</gene>
<keyword evidence="6 9" id="KW-0378">Hydrolase</keyword>
<keyword evidence="12" id="KW-1185">Reference proteome</keyword>
<dbReference type="GO" id="GO:0005886">
    <property type="term" value="C:plasma membrane"/>
    <property type="evidence" value="ECO:0007669"/>
    <property type="project" value="UniProtKB-SubCell"/>
</dbReference>
<evidence type="ECO:0000313" key="11">
    <source>
        <dbReference type="EMBL" id="UQS86602.1"/>
    </source>
</evidence>
<sequence>MPVIFIILLLVGLIGIDQGIKAWVSASMAQGQIETLIPGGLSLTNLHNHGAAWSMLQGKLNFFIIISIIAIAVMLYYLFKLRHSRGYTITIILLLAGTVGNFIDRSIHGYVVDMFQVDLNLPFLNFVFNFADACLTMGVILLLIMLWRSETPEKS</sequence>
<keyword evidence="8 9" id="KW-0472">Membrane</keyword>
<keyword evidence="3 9" id="KW-0645">Protease</keyword>
<dbReference type="GO" id="GO:0006508">
    <property type="term" value="P:proteolysis"/>
    <property type="evidence" value="ECO:0007669"/>
    <property type="project" value="UniProtKB-KW"/>
</dbReference>
<comment type="catalytic activity">
    <reaction evidence="9">
        <text>Release of signal peptides from bacterial membrane prolipoproteins. Hydrolyzes -Xaa-Yaa-Zaa-|-(S,diacylglyceryl)Cys-, in which Xaa is hydrophobic (preferably Leu), and Yaa (Ala or Ser) and Zaa (Gly or Ala) have small, neutral side chains.</text>
        <dbReference type="EC" id="3.4.23.36"/>
    </reaction>
</comment>
<evidence type="ECO:0000256" key="6">
    <source>
        <dbReference type="ARBA" id="ARBA00022801"/>
    </source>
</evidence>
<evidence type="ECO:0000256" key="10">
    <source>
        <dbReference type="RuleBase" id="RU004181"/>
    </source>
</evidence>
<evidence type="ECO:0000256" key="1">
    <source>
        <dbReference type="ARBA" id="ARBA00006139"/>
    </source>
</evidence>
<protein>
    <recommendedName>
        <fullName evidence="9">Lipoprotein signal peptidase</fullName>
        <ecNumber evidence="9">3.4.23.36</ecNumber>
    </recommendedName>
    <alternativeName>
        <fullName evidence="9">Prolipoprotein signal peptidase</fullName>
    </alternativeName>
    <alternativeName>
        <fullName evidence="9">Signal peptidase II</fullName>
        <shortName evidence="9">SPase II</shortName>
    </alternativeName>
</protein>
<comment type="similarity">
    <text evidence="1 9 10">Belongs to the peptidase A8 family.</text>
</comment>
<comment type="subcellular location">
    <subcellularLocation>
        <location evidence="9">Cell membrane</location>
        <topology evidence="9">Multi-pass membrane protein</topology>
    </subcellularLocation>
</comment>
<dbReference type="EC" id="3.4.23.36" evidence="9"/>
<keyword evidence="5 9" id="KW-0064">Aspartyl protease</keyword>
<dbReference type="EMBL" id="CP093361">
    <property type="protein sequence ID" value="UQS86602.1"/>
    <property type="molecule type" value="Genomic_DNA"/>
</dbReference>
<dbReference type="KEGG" id="lbe:MOO44_06845"/>
<feature type="transmembrane region" description="Helical" evidence="9">
    <location>
        <begin position="123"/>
        <end position="147"/>
    </location>
</feature>
<keyword evidence="2 9" id="KW-1003">Cell membrane</keyword>
<proteinExistence type="inferred from homology"/>